<accession>A0A8S5PFC9</accession>
<protein>
    <submittedName>
        <fullName evidence="1">Uncharacterized protein</fullName>
    </submittedName>
</protein>
<evidence type="ECO:0000313" key="1">
    <source>
        <dbReference type="EMBL" id="DAE05333.1"/>
    </source>
</evidence>
<reference evidence="1" key="1">
    <citation type="journal article" date="2021" name="Proc. Natl. Acad. Sci. U.S.A.">
        <title>A Catalog of Tens of Thousands of Viruses from Human Metagenomes Reveals Hidden Associations with Chronic Diseases.</title>
        <authorList>
            <person name="Tisza M.J."/>
            <person name="Buck C.B."/>
        </authorList>
    </citation>
    <scope>NUCLEOTIDE SEQUENCE</scope>
    <source>
        <strain evidence="1">CtWKa2</strain>
    </source>
</reference>
<name>A0A8S5PFC9_9CAUD</name>
<organism evidence="1">
    <name type="scientific">Siphoviridae sp. ctWKa2</name>
    <dbReference type="NCBI Taxonomy" id="2825537"/>
    <lineage>
        <taxon>Viruses</taxon>
        <taxon>Duplodnaviria</taxon>
        <taxon>Heunggongvirae</taxon>
        <taxon>Uroviricota</taxon>
        <taxon>Caudoviricetes</taxon>
    </lineage>
</organism>
<proteinExistence type="predicted"/>
<dbReference type="EMBL" id="BK015407">
    <property type="protein sequence ID" value="DAE05333.1"/>
    <property type="molecule type" value="Genomic_DNA"/>
</dbReference>
<sequence length="97" mass="11543">MSKSIVIVTCRSTLQEITYYDIKDIEIIYGEVHAEEFIVTEQSGVRHHYPAPEYLYELYKQIDEKLNTKIRIPDEKSSMFRNYNPKFDLSKGDVYEQ</sequence>